<dbReference type="Pfam" id="PF16078">
    <property type="entry name" value="2-oxogl_dehyd_N"/>
    <property type="match status" value="1"/>
</dbReference>
<reference evidence="2 3" key="1">
    <citation type="journal article" date="2022" name="Front. Cell. Infect. Microbiol.">
        <title>The Genomes of Two Strains of Taenia crassiceps the Animal Model for the Study of Human Cysticercosis.</title>
        <authorList>
            <person name="Bobes R.J."/>
            <person name="Estrada K."/>
            <person name="Rios-Valencia D.G."/>
            <person name="Calderon-Gallegos A."/>
            <person name="de la Torre P."/>
            <person name="Carrero J.C."/>
            <person name="Sanchez-Flores A."/>
            <person name="Laclette J.P."/>
        </authorList>
    </citation>
    <scope>NUCLEOTIDE SEQUENCE [LARGE SCALE GENOMIC DNA]</scope>
    <source>
        <strain evidence="2">WFUcys</strain>
    </source>
</reference>
<evidence type="ECO:0000259" key="1">
    <source>
        <dbReference type="Pfam" id="PF16078"/>
    </source>
</evidence>
<dbReference type="InterPro" id="IPR032106">
    <property type="entry name" value="2-oxogl_dehyd_N"/>
</dbReference>
<accession>A0ABR4QE42</accession>
<comment type="caution">
    <text evidence="2">The sequence shown here is derived from an EMBL/GenBank/DDBJ whole genome shotgun (WGS) entry which is preliminary data.</text>
</comment>
<name>A0ABR4QE42_9CEST</name>
<proteinExistence type="predicted"/>
<evidence type="ECO:0000313" key="2">
    <source>
        <dbReference type="EMBL" id="KAL5107786.1"/>
    </source>
</evidence>
<protein>
    <submittedName>
        <fullName evidence="2">2-oxoglutarate dehydrogenase mitochondrial</fullName>
    </submittedName>
</protein>
<organism evidence="2 3">
    <name type="scientific">Taenia crassiceps</name>
    <dbReference type="NCBI Taxonomy" id="6207"/>
    <lineage>
        <taxon>Eukaryota</taxon>
        <taxon>Metazoa</taxon>
        <taxon>Spiralia</taxon>
        <taxon>Lophotrochozoa</taxon>
        <taxon>Platyhelminthes</taxon>
        <taxon>Cestoda</taxon>
        <taxon>Eucestoda</taxon>
        <taxon>Cyclophyllidea</taxon>
        <taxon>Taeniidae</taxon>
        <taxon>Taenia</taxon>
    </lineage>
</organism>
<keyword evidence="3" id="KW-1185">Reference proteome</keyword>
<evidence type="ECO:0000313" key="3">
    <source>
        <dbReference type="Proteomes" id="UP001651158"/>
    </source>
</evidence>
<dbReference type="Proteomes" id="UP001651158">
    <property type="component" value="Unassembled WGS sequence"/>
</dbReference>
<gene>
    <name evidence="2" type="ORF">TcWFU_005717</name>
</gene>
<sequence>MLSSRSSQLVRRSCRLNRWICGTLRSQHKSVAEPFLNGTSTNYIEDIYAAWLKDPNSVHKWSIRGDRIHISTYSWF</sequence>
<dbReference type="EMBL" id="JAKROA010000004">
    <property type="protein sequence ID" value="KAL5107786.1"/>
    <property type="molecule type" value="Genomic_DNA"/>
</dbReference>
<feature type="domain" description="2-oxoglutarate dehydrogenase E1 component N-terminal" evidence="1">
    <location>
        <begin position="34"/>
        <end position="60"/>
    </location>
</feature>